<dbReference type="RefSeq" id="XP_049135553.1">
    <property type="nucleotide sequence ID" value="XM_049279596.1"/>
</dbReference>
<evidence type="ECO:0000313" key="2">
    <source>
        <dbReference type="Proteomes" id="UP000830671"/>
    </source>
</evidence>
<accession>A0A9Q8SAK4</accession>
<proteinExistence type="predicted"/>
<gene>
    <name evidence="1" type="ORF">CLUP02_00549</name>
</gene>
<reference evidence="1" key="1">
    <citation type="journal article" date="2021" name="Mol. Plant Microbe Interact.">
        <title>Complete Genome Sequence of the Plant-Pathogenic Fungus Colletotrichum lupini.</title>
        <authorList>
            <person name="Baroncelli R."/>
            <person name="Pensec F."/>
            <person name="Da Lio D."/>
            <person name="Boufleur T."/>
            <person name="Vicente I."/>
            <person name="Sarrocco S."/>
            <person name="Picot A."/>
            <person name="Baraldi E."/>
            <person name="Sukno S."/>
            <person name="Thon M."/>
            <person name="Le Floch G."/>
        </authorList>
    </citation>
    <scope>NUCLEOTIDE SEQUENCE</scope>
    <source>
        <strain evidence="1">IMI 504893</strain>
    </source>
</reference>
<keyword evidence="2" id="KW-1185">Reference proteome</keyword>
<dbReference type="EMBL" id="CP019471">
    <property type="protein sequence ID" value="UQC73902.1"/>
    <property type="molecule type" value="Genomic_DNA"/>
</dbReference>
<dbReference type="Proteomes" id="UP000830671">
    <property type="component" value="Chromosome 1"/>
</dbReference>
<name>A0A9Q8SAK4_9PEZI</name>
<dbReference type="AlphaFoldDB" id="A0A9Q8SAK4"/>
<organism evidence="1 2">
    <name type="scientific">Colletotrichum lupini</name>
    <dbReference type="NCBI Taxonomy" id="145971"/>
    <lineage>
        <taxon>Eukaryota</taxon>
        <taxon>Fungi</taxon>
        <taxon>Dikarya</taxon>
        <taxon>Ascomycota</taxon>
        <taxon>Pezizomycotina</taxon>
        <taxon>Sordariomycetes</taxon>
        <taxon>Hypocreomycetidae</taxon>
        <taxon>Glomerellales</taxon>
        <taxon>Glomerellaceae</taxon>
        <taxon>Colletotrichum</taxon>
        <taxon>Colletotrichum acutatum species complex</taxon>
    </lineage>
</organism>
<sequence>MAVYPSTLLGSWLRVIELEISHRLLETSHLLRASDVQNHHRVTRSGQCNAIETRASFKIQCTIYVTHATRLQVPYKRFPALLRKGIVCIYRSFSKKQLLVSAGKQVEWLCPHCGKVVADSYIEKKPGGFRRLKSLLIRYSGVSLRQSEPISVTPEQNSKAQDASGTLIFNSIGGWFENGANVNPRQNLPQHHEVLSSNGKDPDLCKSSRKQVGRPSVFRHSFVLLCIPFMRWGTKADQPDVCDIRSDQNFFHLLRASYETYRAQSRWSCLRRVKVIGIFKFGLFRTQLVNISRSSFLSIGPDFDHETADTEPPIGVNLMMHLVENPDHADIFPVLFKRIPRKMRERLQPCPVKGSSDGWGMQFVETPNELYVFIVMFKEGLRLADLLSHSHYFAADYFTLTVPDLELYVWWLERRDNPNSGLNLFNNLPTIELATHEFDFRALS</sequence>
<dbReference type="GeneID" id="73334606"/>
<dbReference type="KEGG" id="clup:CLUP02_00549"/>
<protein>
    <submittedName>
        <fullName evidence="1">Uncharacterized protein</fullName>
    </submittedName>
</protein>
<evidence type="ECO:0000313" key="1">
    <source>
        <dbReference type="EMBL" id="UQC73902.1"/>
    </source>
</evidence>